<dbReference type="AlphaFoldDB" id="A0AAU9XDE7"/>
<gene>
    <name evidence="2" type="ORF">PMEA_00022415</name>
</gene>
<dbReference type="CDD" id="cd22190">
    <property type="entry name" value="PGAP4"/>
    <property type="match status" value="1"/>
</dbReference>
<feature type="transmembrane region" description="Helical" evidence="1">
    <location>
        <begin position="6"/>
        <end position="27"/>
    </location>
</feature>
<keyword evidence="1" id="KW-0812">Transmembrane</keyword>
<evidence type="ECO:0000256" key="1">
    <source>
        <dbReference type="SAM" id="Phobius"/>
    </source>
</evidence>
<dbReference type="PANTHER" id="PTHR31410">
    <property type="entry name" value="TRANSMEMBRANE PROTEIN 246"/>
    <property type="match status" value="1"/>
</dbReference>
<organism evidence="2 3">
    <name type="scientific">Pocillopora meandrina</name>
    <dbReference type="NCBI Taxonomy" id="46732"/>
    <lineage>
        <taxon>Eukaryota</taxon>
        <taxon>Metazoa</taxon>
        <taxon>Cnidaria</taxon>
        <taxon>Anthozoa</taxon>
        <taxon>Hexacorallia</taxon>
        <taxon>Scleractinia</taxon>
        <taxon>Astrocoeniina</taxon>
        <taxon>Pocilloporidae</taxon>
        <taxon>Pocillopora</taxon>
    </lineage>
</organism>
<evidence type="ECO:0000313" key="3">
    <source>
        <dbReference type="Proteomes" id="UP001159428"/>
    </source>
</evidence>
<reference evidence="2 3" key="1">
    <citation type="submission" date="2022-05" db="EMBL/GenBank/DDBJ databases">
        <authorList>
            <consortium name="Genoscope - CEA"/>
            <person name="William W."/>
        </authorList>
    </citation>
    <scope>NUCLEOTIDE SEQUENCE [LARGE SCALE GENOMIC DNA]</scope>
</reference>
<keyword evidence="1" id="KW-1133">Transmembrane helix</keyword>
<dbReference type="GO" id="GO:0006506">
    <property type="term" value="P:GPI anchor biosynthetic process"/>
    <property type="evidence" value="ECO:0007669"/>
    <property type="project" value="InterPro"/>
</dbReference>
<comment type="caution">
    <text evidence="2">The sequence shown here is derived from an EMBL/GenBank/DDBJ whole genome shotgun (WGS) entry which is preliminary data.</text>
</comment>
<feature type="transmembrane region" description="Helical" evidence="1">
    <location>
        <begin position="254"/>
        <end position="273"/>
    </location>
</feature>
<proteinExistence type="predicted"/>
<keyword evidence="3" id="KW-1185">Reference proteome</keyword>
<accession>A0AAU9XDE7</accession>
<protein>
    <submittedName>
        <fullName evidence="2">Uncharacterized protein</fullName>
    </submittedName>
</protein>
<sequence>MFLQRNLMTATAVVYITTFLFALPLMCHKLGFSSYFRSPTEAYEFLEAQNEERIMNARNFFRNFDGKVDYTHDSQIEFSTVLLTAYRGSNTHYPLQVAARLLPQVINDEGKTVFTVLNFDPQLNEDVAYLSHFVNVINGSAYGNAASRSREKEDYIMGLETALKHNSTYILILEDDALPSNNLLNNLRFVLNHRMPGRLLKSRRDWAFLKLYYPEKWQGFGWPQVPELLLVGLLGGCLAVWIQLKIERRRKHSISLIFTLWAVYAMLLSYTVGRAHWIELRKLSPFLFSVVQAARCCTPGVLYNRSHARDLANFLNSVQCSEKYPLDFAIDDFADRSNLERYLVVPNMVSHIGVHSSLSNRLKDSAEFFLMFKP</sequence>
<dbReference type="PANTHER" id="PTHR31410:SF2">
    <property type="entry name" value="GLYCOSYL TRANSFERASE 64 DOMAIN-CONTAINING PROTEIN"/>
    <property type="match status" value="1"/>
</dbReference>
<evidence type="ECO:0000313" key="2">
    <source>
        <dbReference type="EMBL" id="CAH3145205.1"/>
    </source>
</evidence>
<dbReference type="InterPro" id="IPR029675">
    <property type="entry name" value="PGAP4"/>
</dbReference>
<dbReference type="GO" id="GO:0000139">
    <property type="term" value="C:Golgi membrane"/>
    <property type="evidence" value="ECO:0007669"/>
    <property type="project" value="InterPro"/>
</dbReference>
<name>A0AAU9XDE7_9CNID</name>
<dbReference type="GO" id="GO:0016757">
    <property type="term" value="F:glycosyltransferase activity"/>
    <property type="evidence" value="ECO:0007669"/>
    <property type="project" value="InterPro"/>
</dbReference>
<feature type="transmembrane region" description="Helical" evidence="1">
    <location>
        <begin position="225"/>
        <end position="242"/>
    </location>
</feature>
<keyword evidence="1" id="KW-0472">Membrane</keyword>
<dbReference type="EMBL" id="CALNXJ010000040">
    <property type="protein sequence ID" value="CAH3145205.1"/>
    <property type="molecule type" value="Genomic_DNA"/>
</dbReference>
<dbReference type="Proteomes" id="UP001159428">
    <property type="component" value="Unassembled WGS sequence"/>
</dbReference>